<feature type="compositionally biased region" description="Basic and acidic residues" evidence="1">
    <location>
        <begin position="188"/>
        <end position="208"/>
    </location>
</feature>
<feature type="region of interest" description="Disordered" evidence="1">
    <location>
        <begin position="130"/>
        <end position="214"/>
    </location>
</feature>
<dbReference type="EMBL" id="CP051142">
    <property type="protein sequence ID" value="QIW99924.1"/>
    <property type="molecule type" value="Genomic_DNA"/>
</dbReference>
<protein>
    <submittedName>
        <fullName evidence="2">Uncharacterized protein</fullName>
    </submittedName>
</protein>
<sequence>MTDDSTNSPPRTRRSSFAGQTFADIFGTGRTSMSRNNGSENSPPSSYPGPITSAAAQAQRRRLSLTTFGLGSTNSTSPFGTYRGRNDSLGSADNSIDECAVEDDVGSKDGPTPSTPFARRVSFGARAMMDIKNGNGPSPNQQNASGEGFNWSDNLRTRAERTSNAGQSNTAPPVTHQRAKSVAVMEPPIRESPREQKRPDHFQERILKGDFYMD</sequence>
<reference evidence="2 3" key="1">
    <citation type="journal article" date="2016" name="Sci. Rep.">
        <title>Peltaster fructicola genome reveals evolution from an invasive phytopathogen to an ectophytic parasite.</title>
        <authorList>
            <person name="Xu C."/>
            <person name="Chen H."/>
            <person name="Gleason M.L."/>
            <person name="Xu J.R."/>
            <person name="Liu H."/>
            <person name="Zhang R."/>
            <person name="Sun G."/>
        </authorList>
    </citation>
    <scope>NUCLEOTIDE SEQUENCE [LARGE SCALE GENOMIC DNA]</scope>
    <source>
        <strain evidence="2 3">LNHT1506</strain>
    </source>
</reference>
<feature type="compositionally biased region" description="Polar residues" evidence="1">
    <location>
        <begin position="29"/>
        <end position="44"/>
    </location>
</feature>
<feature type="compositionally biased region" description="Low complexity" evidence="1">
    <location>
        <begin position="1"/>
        <end position="10"/>
    </location>
</feature>
<feature type="compositionally biased region" description="Polar residues" evidence="1">
    <location>
        <begin position="64"/>
        <end position="79"/>
    </location>
</feature>
<dbReference type="Proteomes" id="UP000503462">
    <property type="component" value="Chromosome 4"/>
</dbReference>
<feature type="region of interest" description="Disordered" evidence="1">
    <location>
        <begin position="1"/>
        <end position="94"/>
    </location>
</feature>
<feature type="compositionally biased region" description="Polar residues" evidence="1">
    <location>
        <begin position="162"/>
        <end position="172"/>
    </location>
</feature>
<organism evidence="2 3">
    <name type="scientific">Peltaster fructicola</name>
    <dbReference type="NCBI Taxonomy" id="286661"/>
    <lineage>
        <taxon>Eukaryota</taxon>
        <taxon>Fungi</taxon>
        <taxon>Dikarya</taxon>
        <taxon>Ascomycota</taxon>
        <taxon>Pezizomycotina</taxon>
        <taxon>Dothideomycetes</taxon>
        <taxon>Dothideomycetes incertae sedis</taxon>
        <taxon>Peltaster</taxon>
    </lineage>
</organism>
<feature type="compositionally biased region" description="Polar residues" evidence="1">
    <location>
        <begin position="135"/>
        <end position="145"/>
    </location>
</feature>
<evidence type="ECO:0000256" key="1">
    <source>
        <dbReference type="SAM" id="MobiDB-lite"/>
    </source>
</evidence>
<proteinExistence type="predicted"/>
<evidence type="ECO:0000313" key="3">
    <source>
        <dbReference type="Proteomes" id="UP000503462"/>
    </source>
</evidence>
<dbReference type="AlphaFoldDB" id="A0A6H0XZ32"/>
<accession>A0A6H0XZ32</accession>
<keyword evidence="3" id="KW-1185">Reference proteome</keyword>
<gene>
    <name evidence="2" type="ORF">AMS68_005442</name>
</gene>
<dbReference type="OrthoDB" id="5384020at2759"/>
<name>A0A6H0XZ32_9PEZI</name>
<evidence type="ECO:0000313" key="2">
    <source>
        <dbReference type="EMBL" id="QIW99924.1"/>
    </source>
</evidence>